<protein>
    <recommendedName>
        <fullName evidence="4">Peptidoglycan-binding protein</fullName>
    </recommendedName>
</protein>
<name>A0AAV4KDX1_9ACTN</name>
<evidence type="ECO:0000256" key="1">
    <source>
        <dbReference type="SAM" id="MobiDB-lite"/>
    </source>
</evidence>
<dbReference type="EMBL" id="BMSJ01000001">
    <property type="protein sequence ID" value="GGR03738.1"/>
    <property type="molecule type" value="Genomic_DNA"/>
</dbReference>
<organism evidence="2 3">
    <name type="scientific">Streptomyces cinereoruber</name>
    <dbReference type="NCBI Taxonomy" id="67260"/>
    <lineage>
        <taxon>Bacteria</taxon>
        <taxon>Bacillati</taxon>
        <taxon>Actinomycetota</taxon>
        <taxon>Actinomycetes</taxon>
        <taxon>Kitasatosporales</taxon>
        <taxon>Streptomycetaceae</taxon>
        <taxon>Streptomyces</taxon>
    </lineage>
</organism>
<evidence type="ECO:0000313" key="3">
    <source>
        <dbReference type="Proteomes" id="UP000642014"/>
    </source>
</evidence>
<gene>
    <name evidence="2" type="ORF">GCM10010497_01080</name>
</gene>
<feature type="region of interest" description="Disordered" evidence="1">
    <location>
        <begin position="1"/>
        <end position="34"/>
    </location>
</feature>
<evidence type="ECO:0008006" key="4">
    <source>
        <dbReference type="Google" id="ProtNLM"/>
    </source>
</evidence>
<dbReference type="Proteomes" id="UP000642014">
    <property type="component" value="Unassembled WGS sequence"/>
</dbReference>
<reference evidence="2 3" key="1">
    <citation type="journal article" date="2014" name="Int. J. Syst. Evol. Microbiol.">
        <title>Complete genome sequence of Corynebacterium casei LMG S-19264T (=DSM 44701T), isolated from a smear-ripened cheese.</title>
        <authorList>
            <consortium name="US DOE Joint Genome Institute (JGI-PGF)"/>
            <person name="Walter F."/>
            <person name="Albersmeier A."/>
            <person name="Kalinowski J."/>
            <person name="Ruckert C."/>
        </authorList>
    </citation>
    <scope>NUCLEOTIDE SEQUENCE [LARGE SCALE GENOMIC DNA]</scope>
    <source>
        <strain evidence="2 3">JCM 4205</strain>
    </source>
</reference>
<comment type="caution">
    <text evidence="2">The sequence shown here is derived from an EMBL/GenBank/DDBJ whole genome shotgun (WGS) entry which is preliminary data.</text>
</comment>
<dbReference type="AlphaFoldDB" id="A0AAV4KDX1"/>
<feature type="region of interest" description="Disordered" evidence="1">
    <location>
        <begin position="87"/>
        <end position="115"/>
    </location>
</feature>
<accession>A0AAV4KDX1</accession>
<proteinExistence type="predicted"/>
<sequence length="115" mass="11745">MVAPTGSEQREPTGGETPVTGRAGATSRCHGDGDDFVSDFRPCPFCYDPVVNKAPDCPGVHHGKAPPVTPGTRPFPTPFRPLGSAFRVNAGGRGHAPDPPAVGGARKSAPPPAPP</sequence>
<evidence type="ECO:0000313" key="2">
    <source>
        <dbReference type="EMBL" id="GGR03738.1"/>
    </source>
</evidence>